<dbReference type="Proteomes" id="UP000322814">
    <property type="component" value="Unassembled WGS sequence"/>
</dbReference>
<dbReference type="AlphaFoldDB" id="A0A5C8ELU2"/>
<evidence type="ECO:0000313" key="2">
    <source>
        <dbReference type="EMBL" id="TXJ38348.1"/>
    </source>
</evidence>
<evidence type="ECO:0000313" key="3">
    <source>
        <dbReference type="Proteomes" id="UP000322814"/>
    </source>
</evidence>
<accession>A0A5C8ELU2</accession>
<name>A0A5C8ELU2_9SPIR</name>
<proteinExistence type="predicted"/>
<dbReference type="EMBL" id="SAYB01000003">
    <property type="protein sequence ID" value="TXJ38348.1"/>
    <property type="molecule type" value="Genomic_DNA"/>
</dbReference>
<evidence type="ECO:0000259" key="1">
    <source>
        <dbReference type="Pfam" id="PF14326"/>
    </source>
</evidence>
<gene>
    <name evidence="2" type="ORF">EPJ78_05105</name>
</gene>
<protein>
    <submittedName>
        <fullName evidence="2">DUF4384 domain-containing protein</fullName>
    </submittedName>
</protein>
<dbReference type="InterPro" id="IPR025493">
    <property type="entry name" value="DUF4384"/>
</dbReference>
<reference evidence="2 3" key="1">
    <citation type="journal article" date="1992" name="Lakartidningen">
        <title>[Penicillin V and not amoxicillin is the first choice preparation in acute otitis].</title>
        <authorList>
            <person name="Kamme C."/>
            <person name="Lundgren K."/>
            <person name="Prellner K."/>
        </authorList>
    </citation>
    <scope>NUCLEOTIDE SEQUENCE [LARGE SCALE GENOMIC DNA]</scope>
    <source>
        <strain evidence="2 3">PC4580III</strain>
    </source>
</reference>
<organism evidence="2 3">
    <name type="scientific">Brachyspira aalborgi</name>
    <dbReference type="NCBI Taxonomy" id="29522"/>
    <lineage>
        <taxon>Bacteria</taxon>
        <taxon>Pseudomonadati</taxon>
        <taxon>Spirochaetota</taxon>
        <taxon>Spirochaetia</taxon>
        <taxon>Brachyspirales</taxon>
        <taxon>Brachyspiraceae</taxon>
        <taxon>Brachyspira</taxon>
    </lineage>
</organism>
<dbReference type="Pfam" id="PF14326">
    <property type="entry name" value="DUF4384"/>
    <property type="match status" value="1"/>
</dbReference>
<feature type="domain" description="DUF4384" evidence="1">
    <location>
        <begin position="271"/>
        <end position="342"/>
    </location>
</feature>
<comment type="caution">
    <text evidence="2">The sequence shown here is derived from an EMBL/GenBank/DDBJ whole genome shotgun (WGS) entry which is preliminary data.</text>
</comment>
<sequence length="420" mass="49340">MSNILKYIILLFISYLSLYPQEKFKEKKLKIATIDLDNHFKENKPLRKEIVRTINRYHYLKQKMTISVDREKKYLFGTNQLNLKNGLTVASNLNVRIAIIIKSERILITNNTATNKIGDSNQAGTNFGFSNNLKDAFNQIFENYKIVEDTILNNLFFTNNNNTNLSNNLRNEKRYNNNNNNENEEERFELKYNFNVIDIERNDILKEYKLVSSNQAMTTIQNISDYLEAYFAKLVFDSVEPKKNDININFTIEKISSGNRTNSIYYNGNVTEGDFINLKFNPNKNGYLYIFALQNNGNMILMHPNDFNNFINNNNVQKDEIEANKNYSIPPENSKFSIIVSPVNIEEEKLKIKNIDSFYAIYTKRKQGWITARYFNGDGFKICPKNKTADFAFKLKNKLKLKYEWQISKIYLNVFSKMKR</sequence>